<name>A0A3M6UKF4_POCDA</name>
<evidence type="ECO:0000313" key="1">
    <source>
        <dbReference type="EMBL" id="RMX54049.1"/>
    </source>
</evidence>
<dbReference type="Proteomes" id="UP000275408">
    <property type="component" value="Unassembled WGS sequence"/>
</dbReference>
<evidence type="ECO:0000313" key="2">
    <source>
        <dbReference type="Proteomes" id="UP000275408"/>
    </source>
</evidence>
<dbReference type="EMBL" id="RCHS01001332">
    <property type="protein sequence ID" value="RMX54049.1"/>
    <property type="molecule type" value="Genomic_DNA"/>
</dbReference>
<sequence length="69" mass="8134">MRASSEDLCFFFQNVPFIYDLNLSKLSLLEVALSFNLLAYFESVNCCLKLNFRRSSILRSFWLLLVFLI</sequence>
<protein>
    <submittedName>
        <fullName evidence="1">Uncharacterized protein</fullName>
    </submittedName>
</protein>
<keyword evidence="2" id="KW-1185">Reference proteome</keyword>
<comment type="caution">
    <text evidence="1">The sequence shown here is derived from an EMBL/GenBank/DDBJ whole genome shotgun (WGS) entry which is preliminary data.</text>
</comment>
<organism evidence="1 2">
    <name type="scientific">Pocillopora damicornis</name>
    <name type="common">Cauliflower coral</name>
    <name type="synonym">Millepora damicornis</name>
    <dbReference type="NCBI Taxonomy" id="46731"/>
    <lineage>
        <taxon>Eukaryota</taxon>
        <taxon>Metazoa</taxon>
        <taxon>Cnidaria</taxon>
        <taxon>Anthozoa</taxon>
        <taxon>Hexacorallia</taxon>
        <taxon>Scleractinia</taxon>
        <taxon>Astrocoeniina</taxon>
        <taxon>Pocilloporidae</taxon>
        <taxon>Pocillopora</taxon>
    </lineage>
</organism>
<dbReference type="AlphaFoldDB" id="A0A3M6UKF4"/>
<accession>A0A3M6UKF4</accession>
<proteinExistence type="predicted"/>
<reference evidence="1 2" key="1">
    <citation type="journal article" date="2018" name="Sci. Rep.">
        <title>Comparative analysis of the Pocillopora damicornis genome highlights role of immune system in coral evolution.</title>
        <authorList>
            <person name="Cunning R."/>
            <person name="Bay R.A."/>
            <person name="Gillette P."/>
            <person name="Baker A.C."/>
            <person name="Traylor-Knowles N."/>
        </authorList>
    </citation>
    <scope>NUCLEOTIDE SEQUENCE [LARGE SCALE GENOMIC DNA]</scope>
    <source>
        <strain evidence="1">RSMAS</strain>
        <tissue evidence="1">Whole animal</tissue>
    </source>
</reference>
<gene>
    <name evidence="1" type="ORF">pdam_00013159</name>
</gene>